<proteinExistence type="predicted"/>
<comment type="caution">
    <text evidence="1">The sequence shown here is derived from an EMBL/GenBank/DDBJ whole genome shotgun (WGS) entry which is preliminary data.</text>
</comment>
<accession>A0A328AN64</accession>
<organism evidence="1 2">
    <name type="scientific">Phenylobacterium soli</name>
    <dbReference type="NCBI Taxonomy" id="2170551"/>
    <lineage>
        <taxon>Bacteria</taxon>
        <taxon>Pseudomonadati</taxon>
        <taxon>Pseudomonadota</taxon>
        <taxon>Alphaproteobacteria</taxon>
        <taxon>Caulobacterales</taxon>
        <taxon>Caulobacteraceae</taxon>
        <taxon>Phenylobacterium</taxon>
    </lineage>
</organism>
<evidence type="ECO:0000313" key="1">
    <source>
        <dbReference type="EMBL" id="RAK54874.1"/>
    </source>
</evidence>
<gene>
    <name evidence="1" type="ORF">DJ017_10225</name>
</gene>
<reference evidence="2" key="1">
    <citation type="submission" date="2018-05" db="EMBL/GenBank/DDBJ databases">
        <authorList>
            <person name="Li X."/>
        </authorList>
    </citation>
    <scope>NUCLEOTIDE SEQUENCE [LARGE SCALE GENOMIC DNA]</scope>
    <source>
        <strain evidence="2">LX32</strain>
    </source>
</reference>
<evidence type="ECO:0000313" key="2">
    <source>
        <dbReference type="Proteomes" id="UP000249254"/>
    </source>
</evidence>
<protein>
    <submittedName>
        <fullName evidence="1">Uncharacterized protein</fullName>
    </submittedName>
</protein>
<dbReference type="AlphaFoldDB" id="A0A328AN64"/>
<name>A0A328AN64_9CAUL</name>
<dbReference type="Proteomes" id="UP000249254">
    <property type="component" value="Unassembled WGS sequence"/>
</dbReference>
<keyword evidence="2" id="KW-1185">Reference proteome</keyword>
<dbReference type="EMBL" id="QFYQ01000001">
    <property type="protein sequence ID" value="RAK54874.1"/>
    <property type="molecule type" value="Genomic_DNA"/>
</dbReference>
<sequence length="61" mass="6858">MQRSYAFHLFDQGGEHRGVVSTPLASDVEARRTAHRLLEESTLRRVAVVCDGVTVFTLQRS</sequence>
<dbReference type="RefSeq" id="WP_111528624.1">
    <property type="nucleotide sequence ID" value="NZ_JBHRSG010000004.1"/>
</dbReference>